<reference evidence="4 5" key="1">
    <citation type="journal article" date="2016" name="Genome Announc.">
        <title>Draft Whole-Genome Sequence of Trichoderma gamsii T6085, a Promising Biocontrol Agent of Fusarium Head Blight on Wheat.</title>
        <authorList>
            <person name="Baroncelli R."/>
            <person name="Zapparata A."/>
            <person name="Piaggeschi G."/>
            <person name="Sarrocco S."/>
            <person name="Vannacci G."/>
        </authorList>
    </citation>
    <scope>NUCLEOTIDE SEQUENCE [LARGE SCALE GENOMIC DNA]</scope>
    <source>
        <strain evidence="4 5">T6085</strain>
    </source>
</reference>
<dbReference type="InterPro" id="IPR058525">
    <property type="entry name" value="DUF8212"/>
</dbReference>
<dbReference type="PRINTS" id="PR01415">
    <property type="entry name" value="ANKYRIN"/>
</dbReference>
<dbReference type="Proteomes" id="UP000054821">
    <property type="component" value="Unassembled WGS sequence"/>
</dbReference>
<dbReference type="Pfam" id="PF06985">
    <property type="entry name" value="HET"/>
    <property type="match status" value="1"/>
</dbReference>
<dbReference type="Pfam" id="PF00023">
    <property type="entry name" value="Ank"/>
    <property type="match status" value="2"/>
</dbReference>
<dbReference type="SMART" id="SM00248">
    <property type="entry name" value="ANK"/>
    <property type="match status" value="12"/>
</dbReference>
<proteinExistence type="predicted"/>
<dbReference type="InterPro" id="IPR010730">
    <property type="entry name" value="HET"/>
</dbReference>
<accession>A0A2P4ZHQ8</accession>
<feature type="domain" description="Heterokaryon incompatibility" evidence="2">
    <location>
        <begin position="22"/>
        <end position="111"/>
    </location>
</feature>
<dbReference type="EMBL" id="JPDN02000026">
    <property type="protein sequence ID" value="PON23826.1"/>
    <property type="molecule type" value="Genomic_DNA"/>
</dbReference>
<evidence type="ECO:0000313" key="4">
    <source>
        <dbReference type="EMBL" id="PON23826.1"/>
    </source>
</evidence>
<dbReference type="Pfam" id="PF13857">
    <property type="entry name" value="Ank_5"/>
    <property type="match status" value="1"/>
</dbReference>
<organism evidence="4 5">
    <name type="scientific">Trichoderma gamsii</name>
    <dbReference type="NCBI Taxonomy" id="398673"/>
    <lineage>
        <taxon>Eukaryota</taxon>
        <taxon>Fungi</taxon>
        <taxon>Dikarya</taxon>
        <taxon>Ascomycota</taxon>
        <taxon>Pezizomycotina</taxon>
        <taxon>Sordariomycetes</taxon>
        <taxon>Hypocreomycetidae</taxon>
        <taxon>Hypocreales</taxon>
        <taxon>Hypocreaceae</taxon>
        <taxon>Trichoderma</taxon>
    </lineage>
</organism>
<dbReference type="Gene3D" id="1.25.40.20">
    <property type="entry name" value="Ankyrin repeat-containing domain"/>
    <property type="match status" value="2"/>
</dbReference>
<feature type="repeat" description="ANK" evidence="1">
    <location>
        <begin position="794"/>
        <end position="826"/>
    </location>
</feature>
<dbReference type="GeneID" id="29983862"/>
<feature type="repeat" description="ANK" evidence="1">
    <location>
        <begin position="695"/>
        <end position="727"/>
    </location>
</feature>
<keyword evidence="1" id="KW-0040">ANK repeat</keyword>
<feature type="repeat" description="ANK" evidence="1">
    <location>
        <begin position="427"/>
        <end position="459"/>
    </location>
</feature>
<feature type="repeat" description="ANK" evidence="1">
    <location>
        <begin position="596"/>
        <end position="628"/>
    </location>
</feature>
<dbReference type="AlphaFoldDB" id="A0A2P4ZHQ8"/>
<feature type="domain" description="DUF8212" evidence="3">
    <location>
        <begin position="217"/>
        <end position="267"/>
    </location>
</feature>
<dbReference type="Pfam" id="PF26640">
    <property type="entry name" value="DUF8212"/>
    <property type="match status" value="1"/>
</dbReference>
<dbReference type="PANTHER" id="PTHR10622:SF10">
    <property type="entry name" value="HET DOMAIN-CONTAINING PROTEIN"/>
    <property type="match status" value="1"/>
</dbReference>
<dbReference type="PROSITE" id="PS50088">
    <property type="entry name" value="ANK_REPEAT"/>
    <property type="match status" value="11"/>
</dbReference>
<dbReference type="PANTHER" id="PTHR10622">
    <property type="entry name" value="HET DOMAIN-CONTAINING PROTEIN"/>
    <property type="match status" value="1"/>
</dbReference>
<protein>
    <submittedName>
        <fullName evidence="4">Uncharacterized protein</fullName>
    </submittedName>
</protein>
<evidence type="ECO:0000259" key="3">
    <source>
        <dbReference type="Pfam" id="PF26640"/>
    </source>
</evidence>
<name>A0A2P4ZHQ8_9HYPO</name>
<dbReference type="STRING" id="398673.A0A2P4ZHQ8"/>
<feature type="repeat" description="ANK" evidence="1">
    <location>
        <begin position="460"/>
        <end position="492"/>
    </location>
</feature>
<evidence type="ECO:0000313" key="5">
    <source>
        <dbReference type="Proteomes" id="UP000054821"/>
    </source>
</evidence>
<dbReference type="InterPro" id="IPR036770">
    <property type="entry name" value="Ankyrin_rpt-contain_sf"/>
</dbReference>
<dbReference type="SUPFAM" id="SSF48403">
    <property type="entry name" value="Ankyrin repeat"/>
    <property type="match status" value="2"/>
</dbReference>
<feature type="repeat" description="ANK" evidence="1">
    <location>
        <begin position="662"/>
        <end position="694"/>
    </location>
</feature>
<dbReference type="Pfam" id="PF12796">
    <property type="entry name" value="Ank_2"/>
    <property type="match status" value="2"/>
</dbReference>
<feature type="repeat" description="ANK" evidence="1">
    <location>
        <begin position="628"/>
        <end position="660"/>
    </location>
</feature>
<comment type="caution">
    <text evidence="4">The sequence shown here is derived from an EMBL/GenBank/DDBJ whole genome shotgun (WGS) entry which is preliminary data.</text>
</comment>
<evidence type="ECO:0000259" key="2">
    <source>
        <dbReference type="Pfam" id="PF06985"/>
    </source>
</evidence>
<dbReference type="InterPro" id="IPR002110">
    <property type="entry name" value="Ankyrin_rpt"/>
</dbReference>
<feature type="repeat" description="ANK" evidence="1">
    <location>
        <begin position="728"/>
        <end position="760"/>
    </location>
</feature>
<dbReference type="RefSeq" id="XP_018663152.2">
    <property type="nucleotide sequence ID" value="XM_018803779.2"/>
</dbReference>
<feature type="repeat" description="ANK" evidence="1">
    <location>
        <begin position="493"/>
        <end position="525"/>
    </location>
</feature>
<sequence>MRLLKTDTIELQTFEYGDVPPYAILSHRWGREELTYQDLEAKTEAKERKEGFKKVRQCCSKAKADGFDYVWIDTVCINKESSSELSEAINSMFNWYHQAERCYAHLADVPSKSTFKDSEWFTRGWTLQELLAPSDIHFVDENWDYIGTKTSRQQDISNCTGIPVKILCGDDDLDTASVAQRMSWASKRKTQRLEDRAYCLMGTFGIHMPLIYGEGEQAFLRLQEEIMRISHDDSLFAWKSSDSRGGLLATSPEAFKESGDVVQFNPFNDHNTAFTINSRGIHLKVRFIGVGPQRLGLAILHCKRKSEDKPVAIYARDLFGTMETFERVMSDKLEEFDRRKHRPSQYPMRTICIQSGRTTPVLKSSNLKKRKRDDNTLYEVYDDNLLQSLMHFDRVEAVSTTASSSSQDHMWLLLTRDNVEVNRGDDFDWTPLHHAVSRCKKATVEMLLARGANINQFNAVGETPICLAAKDGYEDIFKLLIDAGASINPARPEHKMPLSFAIESRHKNIVKLLLENGAKVDEKDGSTGKTPLLLAASIEDQSILRLILEHKAEVHANDYKIIESPFLSAIMEGDTEYVQSCLKQQLRLYRGAIDYYTVTPLSLAVLNGHRDIVRSLLENGAQASEVYYGLSLLSLAISKGHYDTVEVLLRNGAKADARSKCTGRMPLSLAILNGHRDIIKLLLKYGAKADRKDEGGGTPLSLAVVQGQEEIVALLTESGPDVNLKDRYGFIPLQRAASIGHEGITMLLLAAGAQINAPDNLGRTPLMLAVAGGYDNIVILLLKWGAHVNVQDEGGETALSMAISEEHEAIVKLLLENGADLGLKYGEGQTPLMLAKENGQGGIIQLIQEAEKAIANTMCRY</sequence>
<evidence type="ECO:0000256" key="1">
    <source>
        <dbReference type="PROSITE-ProRule" id="PRU00023"/>
    </source>
</evidence>
<gene>
    <name evidence="4" type="ORF">TGAM01_v207154</name>
</gene>
<dbReference type="PROSITE" id="PS50297">
    <property type="entry name" value="ANK_REP_REGION"/>
    <property type="match status" value="11"/>
</dbReference>
<keyword evidence="5" id="KW-1185">Reference proteome</keyword>
<feature type="repeat" description="ANK" evidence="1">
    <location>
        <begin position="761"/>
        <end position="793"/>
    </location>
</feature>
<feature type="repeat" description="ANK" evidence="1">
    <location>
        <begin position="527"/>
        <end position="559"/>
    </location>
</feature>